<dbReference type="PANTHER" id="PTHR42939">
    <property type="entry name" value="ABC TRANSPORTER ATP-BINDING PROTEIN ALBC-RELATED"/>
    <property type="match status" value="1"/>
</dbReference>
<organism evidence="5 6">
    <name type="scientific">Enterococcus faecium</name>
    <name type="common">Streptococcus faecium</name>
    <dbReference type="NCBI Taxonomy" id="1352"/>
    <lineage>
        <taxon>Bacteria</taxon>
        <taxon>Bacillati</taxon>
        <taxon>Bacillota</taxon>
        <taxon>Bacilli</taxon>
        <taxon>Lactobacillales</taxon>
        <taxon>Enterococcaceae</taxon>
        <taxon>Enterococcus</taxon>
    </lineage>
</organism>
<gene>
    <name evidence="5" type="ORF">A5810_000765</name>
</gene>
<sequence length="239" mass="27201">MFLEINAISKSFDKKQIFDQASYQFETGKIYGILGRNGAGKTTLFQCIARNMTVDSGSIYLVEDGNQRTYENTDVGFTFTQPHLPGFMTAIEFLRFFMDVNRERIKQSISPEEFLMSVGISPEDQHRLMKDYSHGMKNKVQMLLSLMVQPPIMLFDEPLTSFDVVAAHEIKQMIRSAKEDSIILFSTHILQLAQDLCDEVVLLNNHQLTGIDPSHIHEPDFEKEIVTLLTEGEPDAAMD</sequence>
<evidence type="ECO:0000313" key="5">
    <source>
        <dbReference type="EMBL" id="OTN94522.1"/>
    </source>
</evidence>
<dbReference type="InterPro" id="IPR003439">
    <property type="entry name" value="ABC_transporter-like_ATP-bd"/>
</dbReference>
<dbReference type="SUPFAM" id="SSF52540">
    <property type="entry name" value="P-loop containing nucleoside triphosphate hydrolases"/>
    <property type="match status" value="1"/>
</dbReference>
<dbReference type="EMBL" id="NGKW01000002">
    <property type="protein sequence ID" value="OTN94522.1"/>
    <property type="molecule type" value="Genomic_DNA"/>
</dbReference>
<comment type="caution">
    <text evidence="5">The sequence shown here is derived from an EMBL/GenBank/DDBJ whole genome shotgun (WGS) entry which is preliminary data.</text>
</comment>
<proteinExistence type="predicted"/>
<dbReference type="AlphaFoldDB" id="A0A242BHJ4"/>
<evidence type="ECO:0000256" key="1">
    <source>
        <dbReference type="ARBA" id="ARBA00022448"/>
    </source>
</evidence>
<evidence type="ECO:0000256" key="3">
    <source>
        <dbReference type="ARBA" id="ARBA00022840"/>
    </source>
</evidence>
<evidence type="ECO:0000313" key="6">
    <source>
        <dbReference type="Proteomes" id="UP000194885"/>
    </source>
</evidence>
<accession>A0A242BHJ4</accession>
<reference evidence="5 6" key="1">
    <citation type="submission" date="2017-05" db="EMBL/GenBank/DDBJ databases">
        <title>The Genome Sequence of Enterococcus faecium 7H8_DIV0219.</title>
        <authorList>
            <consortium name="The Broad Institute Genomics Platform"/>
            <consortium name="The Broad Institute Genomic Center for Infectious Diseases"/>
            <person name="Earl A."/>
            <person name="Manson A."/>
            <person name="Schwartman J."/>
            <person name="Gilmore M."/>
            <person name="Abouelleil A."/>
            <person name="Cao P."/>
            <person name="Chapman S."/>
            <person name="Cusick C."/>
            <person name="Shea T."/>
            <person name="Young S."/>
            <person name="Neafsey D."/>
            <person name="Nusbaum C."/>
            <person name="Birren B."/>
        </authorList>
    </citation>
    <scope>NUCLEOTIDE SEQUENCE [LARGE SCALE GENOMIC DNA]</scope>
    <source>
        <strain evidence="5 6">7H8_DIV0219</strain>
    </source>
</reference>
<dbReference type="InterPro" id="IPR027417">
    <property type="entry name" value="P-loop_NTPase"/>
</dbReference>
<dbReference type="InterPro" id="IPR003593">
    <property type="entry name" value="AAA+_ATPase"/>
</dbReference>
<dbReference type="Pfam" id="PF00005">
    <property type="entry name" value="ABC_tran"/>
    <property type="match status" value="1"/>
</dbReference>
<dbReference type="RefSeq" id="WP_086323072.1">
    <property type="nucleotide sequence ID" value="NZ_NGKW01000002.1"/>
</dbReference>
<dbReference type="InterPro" id="IPR017871">
    <property type="entry name" value="ABC_transporter-like_CS"/>
</dbReference>
<dbReference type="SMART" id="SM00382">
    <property type="entry name" value="AAA"/>
    <property type="match status" value="1"/>
</dbReference>
<dbReference type="CDD" id="cd03230">
    <property type="entry name" value="ABC_DR_subfamily_A"/>
    <property type="match status" value="1"/>
</dbReference>
<dbReference type="PROSITE" id="PS50893">
    <property type="entry name" value="ABC_TRANSPORTER_2"/>
    <property type="match status" value="1"/>
</dbReference>
<evidence type="ECO:0000259" key="4">
    <source>
        <dbReference type="PROSITE" id="PS50893"/>
    </source>
</evidence>
<evidence type="ECO:0000256" key="2">
    <source>
        <dbReference type="ARBA" id="ARBA00022741"/>
    </source>
</evidence>
<keyword evidence="2" id="KW-0547">Nucleotide-binding</keyword>
<dbReference type="Gene3D" id="3.40.50.300">
    <property type="entry name" value="P-loop containing nucleotide triphosphate hydrolases"/>
    <property type="match status" value="1"/>
</dbReference>
<keyword evidence="1" id="KW-0813">Transport</keyword>
<dbReference type="InterPro" id="IPR051782">
    <property type="entry name" value="ABC_Transporter_VariousFunc"/>
</dbReference>
<dbReference type="GO" id="GO:0016887">
    <property type="term" value="F:ATP hydrolysis activity"/>
    <property type="evidence" value="ECO:0007669"/>
    <property type="project" value="InterPro"/>
</dbReference>
<dbReference type="PANTHER" id="PTHR42939:SF1">
    <property type="entry name" value="ABC TRANSPORTER ATP-BINDING PROTEIN ALBC-RELATED"/>
    <property type="match status" value="1"/>
</dbReference>
<name>A0A242BHJ4_ENTFC</name>
<dbReference type="GO" id="GO:0005524">
    <property type="term" value="F:ATP binding"/>
    <property type="evidence" value="ECO:0007669"/>
    <property type="project" value="UniProtKB-KW"/>
</dbReference>
<dbReference type="PROSITE" id="PS00211">
    <property type="entry name" value="ABC_TRANSPORTER_1"/>
    <property type="match status" value="1"/>
</dbReference>
<protein>
    <recommendedName>
        <fullName evidence="4">ABC transporter domain-containing protein</fullName>
    </recommendedName>
</protein>
<keyword evidence="3" id="KW-0067">ATP-binding</keyword>
<feature type="domain" description="ABC transporter" evidence="4">
    <location>
        <begin position="3"/>
        <end position="230"/>
    </location>
</feature>
<dbReference type="Proteomes" id="UP000194885">
    <property type="component" value="Unassembled WGS sequence"/>
</dbReference>